<dbReference type="OrthoDB" id="5148566at2"/>
<dbReference type="PANTHER" id="PTHR38733:SF1">
    <property type="entry name" value="TYPE IV METHYL-DIRECTED RESTRICTION ENZYME ECOKMCRBC"/>
    <property type="match status" value="1"/>
</dbReference>
<sequence>MPTTTQTPLHLQLTENQPTPNIHLTPTQVHNLQTSELVTLTPEHATNTWTLTPRNHVGVARIGKHHPIELRITPTIPIPRLLFLLGYAEDLTGWQDGNVNVAPNTDLHIAMATAFERAATRATEQGLIQGYTTIEEATPVLRGRLRTDEQLQRRFGLPMPLEIRYDDYNVDTPENRILRATTDRLLRLPNLPAPTRTALHRLTLLMADVPHRLTSNNPPHWRPSRLNTRYIPALRLGELILKNASIDAHHGPTPTDGFLLNLPDLFTRFITKALTKATPTHHGTLEQQNSQWLDQEHTIKINPDLLWHTTPTTPSAAINATYPTPETTNPHTDIHQMLTYCTRLNLNHGHLIYPHTTNTTSHHHITGTNITIHRHGLDLTAEPTMLLHHINDLAHALTAPHQP</sequence>
<reference evidence="1 2" key="1">
    <citation type="submission" date="2017-06" db="EMBL/GenBank/DDBJ databases">
        <authorList>
            <consortium name="Pathogen Informatics"/>
        </authorList>
    </citation>
    <scope>NUCLEOTIDE SEQUENCE [LARGE SCALE GENOMIC DNA]</scope>
    <source>
        <strain evidence="1 2">NCTC13039</strain>
    </source>
</reference>
<dbReference type="REBASE" id="215450">
    <property type="entry name" value="Dco13039McrBCP"/>
</dbReference>
<dbReference type="PANTHER" id="PTHR38733">
    <property type="entry name" value="PROTEIN MCRC"/>
    <property type="match status" value="1"/>
</dbReference>
<evidence type="ECO:0000313" key="2">
    <source>
        <dbReference type="Proteomes" id="UP000242637"/>
    </source>
</evidence>
<keyword evidence="2" id="KW-1185">Reference proteome</keyword>
<dbReference type="RefSeq" id="WP_051277721.1">
    <property type="nucleotide sequence ID" value="NZ_LT906453.1"/>
</dbReference>
<dbReference type="GeneID" id="63459059"/>
<name>A0A239VCW9_9MICO</name>
<dbReference type="InterPro" id="IPR019292">
    <property type="entry name" value="McrC"/>
</dbReference>
<evidence type="ECO:0000313" key="1">
    <source>
        <dbReference type="EMBL" id="SNV19749.1"/>
    </source>
</evidence>
<dbReference type="EMBL" id="LT906453">
    <property type="protein sequence ID" value="SNV19749.1"/>
    <property type="molecule type" value="Genomic_DNA"/>
</dbReference>
<dbReference type="Pfam" id="PF10117">
    <property type="entry name" value="McrBC"/>
    <property type="match status" value="1"/>
</dbReference>
<organism evidence="1 2">
    <name type="scientific">Dermatophilus congolensis</name>
    <dbReference type="NCBI Taxonomy" id="1863"/>
    <lineage>
        <taxon>Bacteria</taxon>
        <taxon>Bacillati</taxon>
        <taxon>Actinomycetota</taxon>
        <taxon>Actinomycetes</taxon>
        <taxon>Micrococcales</taxon>
        <taxon>Dermatophilaceae</taxon>
        <taxon>Dermatophilus</taxon>
    </lineage>
</organism>
<dbReference type="Proteomes" id="UP000242637">
    <property type="component" value="Chromosome 1"/>
</dbReference>
<accession>A0A239VCW9</accession>
<dbReference type="KEGG" id="dco:SAMEA4475696_0801"/>
<proteinExistence type="predicted"/>
<gene>
    <name evidence="1" type="ORF">SAMEA4475696_00801</name>
</gene>
<dbReference type="AlphaFoldDB" id="A0A239VCW9"/>
<protein>
    <submittedName>
        <fullName evidence="1">5-methylcytosine-specific restriction enzyme subunit McrC</fullName>
    </submittedName>
</protein>